<dbReference type="PROSITE" id="PS51686">
    <property type="entry name" value="SAM_MT_RSMB_NOP"/>
    <property type="match status" value="1"/>
</dbReference>
<protein>
    <submittedName>
        <fullName evidence="7">Ribosomal RNA small subunit methyltransferase B</fullName>
        <ecNumber evidence="7">2.1.1.176</ecNumber>
    </submittedName>
</protein>
<comment type="similarity">
    <text evidence="5">Belongs to the class I-like SAM-binding methyltransferase superfamily. RsmB/NOP family.</text>
</comment>
<keyword evidence="4 5" id="KW-0694">RNA-binding</keyword>
<dbReference type="RefSeq" id="WP_108852167.1">
    <property type="nucleotide sequence ID" value="NZ_OMOQ01000001.1"/>
</dbReference>
<evidence type="ECO:0000256" key="2">
    <source>
        <dbReference type="ARBA" id="ARBA00022679"/>
    </source>
</evidence>
<dbReference type="Pfam" id="PF01189">
    <property type="entry name" value="Methyltr_RsmB-F"/>
    <property type="match status" value="1"/>
</dbReference>
<dbReference type="EMBL" id="OMOQ01000001">
    <property type="protein sequence ID" value="SPH17762.1"/>
    <property type="molecule type" value="Genomic_DNA"/>
</dbReference>
<evidence type="ECO:0000313" key="7">
    <source>
        <dbReference type="EMBL" id="SPH17762.1"/>
    </source>
</evidence>
<gene>
    <name evidence="7" type="primary">rsmB_1</name>
    <name evidence="7" type="ORF">DEA8626_01289</name>
</gene>
<dbReference type="InterPro" id="IPR049560">
    <property type="entry name" value="MeTrfase_RsmB-F_NOP2_cat"/>
</dbReference>
<sequence>MTPAGRIAASIGLLDRILTGEAAEHALTGWARANRYAGSGDRAAVRDHVYDALRRLRSLTALSGANTPSGRALLTGHLRAMGRNPEEMFTGEGYAPDPLNAAERVKLRAAPGADMLPELVALDCPDWLGPQLKDSLGNDFAPVLEAMRHRAPVFLRVNARRGSRNEVAVRIAEEGIETRTTPLASHALEVTAGERSIRNSVSYQQGFVELQDASPQAAVEALPLKRGMRILDYCAGGGGKSLAIAARADCDVTAHDAEPRRMRDLPVRAARAGAAVRIAKSDLQGQNYDLVLLDVPCSGIGTWRRDPDAKWKLTPEWLSDLLRVQEEILDQGSRLVAPAGTLAYMTCSLLGAENGGQIAAFLDRHPDWRLVEERSFTPLNGGDGFYSAHLTRV</sequence>
<dbReference type="InterPro" id="IPR023267">
    <property type="entry name" value="RCMT"/>
</dbReference>
<dbReference type="Proteomes" id="UP000244924">
    <property type="component" value="Unassembled WGS sequence"/>
</dbReference>
<dbReference type="InterPro" id="IPR054728">
    <property type="entry name" value="RsmB-like_ferredoxin"/>
</dbReference>
<dbReference type="GO" id="GO:0008173">
    <property type="term" value="F:RNA methyltransferase activity"/>
    <property type="evidence" value="ECO:0007669"/>
    <property type="project" value="InterPro"/>
</dbReference>
<keyword evidence="8" id="KW-1185">Reference proteome</keyword>
<dbReference type="InterPro" id="IPR001678">
    <property type="entry name" value="MeTrfase_RsmB-F_NOP2_dom"/>
</dbReference>
<keyword evidence="2 5" id="KW-0808">Transferase</keyword>
<proteinExistence type="inferred from homology"/>
<dbReference type="EC" id="2.1.1.176" evidence="7"/>
<feature type="domain" description="SAM-dependent MTase RsmB/NOP-type" evidence="6">
    <location>
        <begin position="143"/>
        <end position="393"/>
    </location>
</feature>
<dbReference type="Gene3D" id="3.40.50.150">
    <property type="entry name" value="Vaccinia Virus protein VP39"/>
    <property type="match status" value="1"/>
</dbReference>
<name>A0A2R8B5C6_9RHOB</name>
<comment type="caution">
    <text evidence="5">Lacks conserved residue(s) required for the propagation of feature annotation.</text>
</comment>
<keyword evidence="1 5" id="KW-0489">Methyltransferase</keyword>
<feature type="active site" description="Nucleophile" evidence="5">
    <location>
        <position position="347"/>
    </location>
</feature>
<evidence type="ECO:0000256" key="3">
    <source>
        <dbReference type="ARBA" id="ARBA00022691"/>
    </source>
</evidence>
<feature type="binding site" evidence="5">
    <location>
        <position position="294"/>
    </location>
    <ligand>
        <name>S-adenosyl-L-methionine</name>
        <dbReference type="ChEBI" id="CHEBI:59789"/>
    </ligand>
</feature>
<evidence type="ECO:0000256" key="1">
    <source>
        <dbReference type="ARBA" id="ARBA00022603"/>
    </source>
</evidence>
<dbReference type="PANTHER" id="PTHR22807">
    <property type="entry name" value="NOP2 YEAST -RELATED NOL1/NOP2/FMU SUN DOMAIN-CONTAINING"/>
    <property type="match status" value="1"/>
</dbReference>
<organism evidence="7 8">
    <name type="scientific">Albidovulum aquaemixtae</name>
    <dbReference type="NCBI Taxonomy" id="1542388"/>
    <lineage>
        <taxon>Bacteria</taxon>
        <taxon>Pseudomonadati</taxon>
        <taxon>Pseudomonadota</taxon>
        <taxon>Alphaproteobacteria</taxon>
        <taxon>Rhodobacterales</taxon>
        <taxon>Paracoccaceae</taxon>
        <taxon>Albidovulum</taxon>
    </lineage>
</organism>
<dbReference type="GO" id="GO:0003723">
    <property type="term" value="F:RNA binding"/>
    <property type="evidence" value="ECO:0007669"/>
    <property type="project" value="UniProtKB-UniRule"/>
</dbReference>
<dbReference type="GO" id="GO:0001510">
    <property type="term" value="P:RNA methylation"/>
    <property type="evidence" value="ECO:0007669"/>
    <property type="project" value="InterPro"/>
</dbReference>
<dbReference type="AlphaFoldDB" id="A0A2R8B5C6"/>
<accession>A0A2R8B5C6</accession>
<evidence type="ECO:0000259" key="6">
    <source>
        <dbReference type="PROSITE" id="PS51686"/>
    </source>
</evidence>
<dbReference type="PRINTS" id="PR02008">
    <property type="entry name" value="RCMTFAMILY"/>
</dbReference>
<keyword evidence="3 5" id="KW-0949">S-adenosyl-L-methionine</keyword>
<dbReference type="PANTHER" id="PTHR22807:SF53">
    <property type="entry name" value="RIBOSOMAL RNA SMALL SUBUNIT METHYLTRANSFERASE B-RELATED"/>
    <property type="match status" value="1"/>
</dbReference>
<reference evidence="7 8" key="1">
    <citation type="submission" date="2018-03" db="EMBL/GenBank/DDBJ databases">
        <authorList>
            <person name="Keele B.F."/>
        </authorList>
    </citation>
    <scope>NUCLEOTIDE SEQUENCE [LARGE SCALE GENOMIC DNA]</scope>
    <source>
        <strain evidence="7 8">CECT 8626</strain>
    </source>
</reference>
<dbReference type="SUPFAM" id="SSF53335">
    <property type="entry name" value="S-adenosyl-L-methionine-dependent methyltransferases"/>
    <property type="match status" value="1"/>
</dbReference>
<evidence type="ECO:0000256" key="4">
    <source>
        <dbReference type="ARBA" id="ARBA00022884"/>
    </source>
</evidence>
<dbReference type="InterPro" id="IPR029063">
    <property type="entry name" value="SAM-dependent_MTases_sf"/>
</dbReference>
<dbReference type="OrthoDB" id="9810297at2"/>
<evidence type="ECO:0000313" key="8">
    <source>
        <dbReference type="Proteomes" id="UP000244924"/>
    </source>
</evidence>
<dbReference type="Gene3D" id="3.30.70.1170">
    <property type="entry name" value="Sun protein, domain 3"/>
    <property type="match status" value="1"/>
</dbReference>
<dbReference type="Pfam" id="PF22458">
    <property type="entry name" value="RsmF-B_ferredox"/>
    <property type="match status" value="1"/>
</dbReference>
<feature type="binding site" evidence="5">
    <location>
        <position position="256"/>
    </location>
    <ligand>
        <name>S-adenosyl-L-methionine</name>
        <dbReference type="ChEBI" id="CHEBI:59789"/>
    </ligand>
</feature>
<evidence type="ECO:0000256" key="5">
    <source>
        <dbReference type="PROSITE-ProRule" id="PRU01023"/>
    </source>
</evidence>